<dbReference type="AlphaFoldDB" id="A0A976FG22"/>
<evidence type="ECO:0000313" key="2">
    <source>
        <dbReference type="EMBL" id="TDH66093.1"/>
    </source>
</evidence>
<protein>
    <recommendedName>
        <fullName evidence="4">RxLR effector protein</fullName>
    </recommendedName>
</protein>
<gene>
    <name evidence="2" type="ORF">CCR75_007368</name>
</gene>
<dbReference type="RefSeq" id="XP_067815592.1">
    <property type="nucleotide sequence ID" value="XM_067965429.1"/>
</dbReference>
<name>A0A976FG22_BRELC</name>
<dbReference type="KEGG" id="blac:94351100"/>
<keyword evidence="3" id="KW-1185">Reference proteome</keyword>
<evidence type="ECO:0000256" key="1">
    <source>
        <dbReference type="SAM" id="SignalP"/>
    </source>
</evidence>
<comment type="caution">
    <text evidence="2">The sequence shown here is derived from an EMBL/GenBank/DDBJ whole genome shotgun (WGS) entry which is preliminary data.</text>
</comment>
<feature type="chain" id="PRO_5037054302" description="RxLR effector protein" evidence="1">
    <location>
        <begin position="20"/>
        <end position="128"/>
    </location>
</feature>
<dbReference type="Proteomes" id="UP000294530">
    <property type="component" value="Unassembled WGS sequence"/>
</dbReference>
<evidence type="ECO:0000313" key="3">
    <source>
        <dbReference type="Proteomes" id="UP000294530"/>
    </source>
</evidence>
<accession>A0A976FG22</accession>
<sequence>MIVPLKLVLAAVVAGYASGEQEPLPVEGRREAINYNDEATTTILPIHHNISTITDPALLTGLGPVVRGGQGPTLNNPEETEFKTTSLVINHNALKDTDPNIFRGLGPRQRIGLEPSLAPCQPLPVPAY</sequence>
<dbReference type="GeneID" id="94351100"/>
<evidence type="ECO:0008006" key="4">
    <source>
        <dbReference type="Google" id="ProtNLM"/>
    </source>
</evidence>
<organism evidence="2 3">
    <name type="scientific">Bremia lactucae</name>
    <name type="common">Lettuce downy mildew</name>
    <dbReference type="NCBI Taxonomy" id="4779"/>
    <lineage>
        <taxon>Eukaryota</taxon>
        <taxon>Sar</taxon>
        <taxon>Stramenopiles</taxon>
        <taxon>Oomycota</taxon>
        <taxon>Peronosporomycetes</taxon>
        <taxon>Peronosporales</taxon>
        <taxon>Peronosporaceae</taxon>
        <taxon>Bremia</taxon>
    </lineage>
</organism>
<dbReference type="EMBL" id="SHOA02000018">
    <property type="protein sequence ID" value="TDH66093.1"/>
    <property type="molecule type" value="Genomic_DNA"/>
</dbReference>
<feature type="signal peptide" evidence="1">
    <location>
        <begin position="1"/>
        <end position="19"/>
    </location>
</feature>
<reference evidence="2 3" key="1">
    <citation type="journal article" date="2021" name="Genome Biol.">
        <title>AFLAP: assembly-free linkage analysis pipeline using k-mers from genome sequencing data.</title>
        <authorList>
            <person name="Fletcher K."/>
            <person name="Zhang L."/>
            <person name="Gil J."/>
            <person name="Han R."/>
            <person name="Cavanaugh K."/>
            <person name="Michelmore R."/>
        </authorList>
    </citation>
    <scope>NUCLEOTIDE SEQUENCE [LARGE SCALE GENOMIC DNA]</scope>
    <source>
        <strain evidence="2 3">SF5</strain>
    </source>
</reference>
<proteinExistence type="predicted"/>
<keyword evidence="1" id="KW-0732">Signal</keyword>